<feature type="transmembrane region" description="Helical" evidence="12">
    <location>
        <begin position="448"/>
        <end position="468"/>
    </location>
</feature>
<keyword evidence="3 12" id="KW-0812">Transmembrane</keyword>
<gene>
    <name evidence="13" type="ORF">BDZ94DRAFT_1208019</name>
</gene>
<proteinExistence type="inferred from homology"/>
<keyword evidence="7" id="KW-0408">Iron</keyword>
<dbReference type="GO" id="GO:0046872">
    <property type="term" value="F:metal ion binding"/>
    <property type="evidence" value="ECO:0007669"/>
    <property type="project" value="UniProtKB-KW"/>
</dbReference>
<dbReference type="EMBL" id="MU150231">
    <property type="protein sequence ID" value="KAF9468898.1"/>
    <property type="molecule type" value="Genomic_DNA"/>
</dbReference>
<dbReference type="GO" id="GO:0120547">
    <property type="term" value="F:heme A synthase activity"/>
    <property type="evidence" value="ECO:0007669"/>
    <property type="project" value="UniProtKB-EC"/>
</dbReference>
<protein>
    <submittedName>
        <fullName evidence="13">Cytochrome oxidase assembly</fullName>
    </submittedName>
</protein>
<reference evidence="13" key="1">
    <citation type="submission" date="2020-11" db="EMBL/GenBank/DDBJ databases">
        <authorList>
            <consortium name="DOE Joint Genome Institute"/>
            <person name="Ahrendt S."/>
            <person name="Riley R."/>
            <person name="Andreopoulos W."/>
            <person name="Labutti K."/>
            <person name="Pangilinan J."/>
            <person name="Ruiz-Duenas F.J."/>
            <person name="Barrasa J.M."/>
            <person name="Sanchez-Garcia M."/>
            <person name="Camarero S."/>
            <person name="Miyauchi S."/>
            <person name="Serrano A."/>
            <person name="Linde D."/>
            <person name="Babiker R."/>
            <person name="Drula E."/>
            <person name="Ayuso-Fernandez I."/>
            <person name="Pacheco R."/>
            <person name="Padilla G."/>
            <person name="Ferreira P."/>
            <person name="Barriuso J."/>
            <person name="Kellner H."/>
            <person name="Castanera R."/>
            <person name="Alfaro M."/>
            <person name="Ramirez L."/>
            <person name="Pisabarro A.G."/>
            <person name="Kuo A."/>
            <person name="Tritt A."/>
            <person name="Lipzen A."/>
            <person name="He G."/>
            <person name="Yan M."/>
            <person name="Ng V."/>
            <person name="Cullen D."/>
            <person name="Martin F."/>
            <person name="Rosso M.-N."/>
            <person name="Henrissat B."/>
            <person name="Hibbett D."/>
            <person name="Martinez A.T."/>
            <person name="Grigoriev I.V."/>
        </authorList>
    </citation>
    <scope>NUCLEOTIDE SEQUENCE</scope>
    <source>
        <strain evidence="13">CBS 247.69</strain>
    </source>
</reference>
<feature type="transmembrane region" description="Helical" evidence="12">
    <location>
        <begin position="184"/>
        <end position="202"/>
    </location>
</feature>
<dbReference type="HAMAP" id="MF_01665">
    <property type="entry name" value="HemeA_synth_type2"/>
    <property type="match status" value="1"/>
</dbReference>
<feature type="transmembrane region" description="Helical" evidence="12">
    <location>
        <begin position="387"/>
        <end position="408"/>
    </location>
</feature>
<keyword evidence="6" id="KW-0560">Oxidoreductase</keyword>
<evidence type="ECO:0000256" key="8">
    <source>
        <dbReference type="ARBA" id="ARBA00023133"/>
    </source>
</evidence>
<organism evidence="13 14">
    <name type="scientific">Collybia nuda</name>
    <dbReference type="NCBI Taxonomy" id="64659"/>
    <lineage>
        <taxon>Eukaryota</taxon>
        <taxon>Fungi</taxon>
        <taxon>Dikarya</taxon>
        <taxon>Basidiomycota</taxon>
        <taxon>Agaricomycotina</taxon>
        <taxon>Agaricomycetes</taxon>
        <taxon>Agaricomycetidae</taxon>
        <taxon>Agaricales</taxon>
        <taxon>Tricholomatineae</taxon>
        <taxon>Clitocybaceae</taxon>
        <taxon>Collybia</taxon>
    </lineage>
</organism>
<evidence type="ECO:0000256" key="11">
    <source>
        <dbReference type="ARBA" id="ARBA00048044"/>
    </source>
</evidence>
<evidence type="ECO:0000256" key="12">
    <source>
        <dbReference type="SAM" id="Phobius"/>
    </source>
</evidence>
<accession>A0A9P5YH98</accession>
<comment type="subcellular location">
    <subcellularLocation>
        <location evidence="2">Membrane</location>
        <topology evidence="2">Multi-pass membrane protein</topology>
    </subcellularLocation>
</comment>
<keyword evidence="5 12" id="KW-1133">Transmembrane helix</keyword>
<sequence length="490" mass="53532">MLLGALRRITCLRPPPRTIGAQNVWSKPLSFYAARRSVSRGPQSPLETLRLSTRHTRTHSVFTAHESPLRASRIRFFSANASGEAAAPEVLPVLSPRSVGFWLLASSTLVFAIIVVGGVTRLTESGLSITEWRPITGILPPITHEEWVAEFDKYKATPEFKMLNSNATLDDFKFIFSMEWGHRILGRLIGVVFVGPLVYFAVRKKISVIMAARMSGLAALIGAQGLMGWYMVQSGLEEHLLDTPGAVPRVSQYRLAAHLGLAFLLYAGMFGAGIAAIKDWKFSRGAAWSGLKGANIKAILGNPSVRAFKAQAWIITGLVFLTALSGAFVAGLDAGLVYNEFPFMGGRLAPPGDELFDPAYAKKADKSDLWWRNIFENPTTVQFDHRVLAMTTYFSTAFLYAQTFRPALRALLPPLTRMTAAVAFAMANIQVCLGISTLLFLVPVPLAAAHQAGSVMLLSAMMHVLVTLRQPGLAASMWRKAAWAGRRTAK</sequence>
<dbReference type="AlphaFoldDB" id="A0A9P5YH98"/>
<dbReference type="InterPro" id="IPR023754">
    <property type="entry name" value="HemeA_Synthase_type2"/>
</dbReference>
<comment type="catalytic activity">
    <reaction evidence="11">
        <text>Fe(II)-heme o + 2 A + H2O = Fe(II)-heme a + 2 AH2</text>
        <dbReference type="Rhea" id="RHEA:63388"/>
        <dbReference type="ChEBI" id="CHEBI:13193"/>
        <dbReference type="ChEBI" id="CHEBI:15377"/>
        <dbReference type="ChEBI" id="CHEBI:17499"/>
        <dbReference type="ChEBI" id="CHEBI:60530"/>
        <dbReference type="ChEBI" id="CHEBI:61715"/>
        <dbReference type="EC" id="1.17.99.9"/>
    </reaction>
    <physiologicalReaction direction="left-to-right" evidence="11">
        <dbReference type="Rhea" id="RHEA:63389"/>
    </physiologicalReaction>
</comment>
<feature type="transmembrane region" description="Helical" evidence="12">
    <location>
        <begin position="312"/>
        <end position="338"/>
    </location>
</feature>
<evidence type="ECO:0000256" key="1">
    <source>
        <dbReference type="ARBA" id="ARBA00001970"/>
    </source>
</evidence>
<feature type="transmembrane region" description="Helical" evidence="12">
    <location>
        <begin position="252"/>
        <end position="277"/>
    </location>
</feature>
<comment type="cofactor">
    <cofactor evidence="1">
        <name>heme b</name>
        <dbReference type="ChEBI" id="CHEBI:60344"/>
    </cofactor>
</comment>
<keyword evidence="4" id="KW-0479">Metal-binding</keyword>
<dbReference type="OrthoDB" id="1726137at2759"/>
<keyword evidence="8" id="KW-0350">Heme biosynthesis</keyword>
<comment type="pathway">
    <text evidence="10">Porphyrin-containing compound metabolism; heme A biosynthesis; heme A from heme O: step 1/1.</text>
</comment>
<keyword evidence="14" id="KW-1185">Reference proteome</keyword>
<evidence type="ECO:0000256" key="4">
    <source>
        <dbReference type="ARBA" id="ARBA00022723"/>
    </source>
</evidence>
<dbReference type="InterPro" id="IPR003780">
    <property type="entry name" value="COX15/CtaA_fam"/>
</dbReference>
<name>A0A9P5YH98_9AGAR</name>
<evidence type="ECO:0000256" key="10">
    <source>
        <dbReference type="ARBA" id="ARBA00044501"/>
    </source>
</evidence>
<keyword evidence="9 12" id="KW-0472">Membrane</keyword>
<dbReference type="PANTHER" id="PTHR23289">
    <property type="entry name" value="CYTOCHROME C OXIDASE ASSEMBLY PROTEIN COX15"/>
    <property type="match status" value="1"/>
</dbReference>
<dbReference type="GO" id="GO:0006784">
    <property type="term" value="P:heme A biosynthetic process"/>
    <property type="evidence" value="ECO:0007669"/>
    <property type="project" value="InterPro"/>
</dbReference>
<evidence type="ECO:0000256" key="7">
    <source>
        <dbReference type="ARBA" id="ARBA00023004"/>
    </source>
</evidence>
<evidence type="ECO:0000256" key="2">
    <source>
        <dbReference type="ARBA" id="ARBA00004141"/>
    </source>
</evidence>
<feature type="transmembrane region" description="Helical" evidence="12">
    <location>
        <begin position="420"/>
        <end position="442"/>
    </location>
</feature>
<evidence type="ECO:0000256" key="5">
    <source>
        <dbReference type="ARBA" id="ARBA00022989"/>
    </source>
</evidence>
<evidence type="ECO:0000256" key="6">
    <source>
        <dbReference type="ARBA" id="ARBA00023002"/>
    </source>
</evidence>
<evidence type="ECO:0000256" key="3">
    <source>
        <dbReference type="ARBA" id="ARBA00022692"/>
    </source>
</evidence>
<dbReference type="Pfam" id="PF02628">
    <property type="entry name" value="COX15-CtaA"/>
    <property type="match status" value="1"/>
</dbReference>
<comment type="caution">
    <text evidence="13">The sequence shown here is derived from an EMBL/GenBank/DDBJ whole genome shotgun (WGS) entry which is preliminary data.</text>
</comment>
<feature type="transmembrane region" description="Helical" evidence="12">
    <location>
        <begin position="99"/>
        <end position="119"/>
    </location>
</feature>
<evidence type="ECO:0000313" key="14">
    <source>
        <dbReference type="Proteomes" id="UP000807353"/>
    </source>
</evidence>
<dbReference type="GO" id="GO:0005743">
    <property type="term" value="C:mitochondrial inner membrane"/>
    <property type="evidence" value="ECO:0007669"/>
    <property type="project" value="TreeGrafter"/>
</dbReference>
<dbReference type="PANTHER" id="PTHR23289:SF2">
    <property type="entry name" value="CYTOCHROME C OXIDASE ASSEMBLY PROTEIN COX15 HOMOLOG"/>
    <property type="match status" value="1"/>
</dbReference>
<dbReference type="Proteomes" id="UP000807353">
    <property type="component" value="Unassembled WGS sequence"/>
</dbReference>
<feature type="transmembrane region" description="Helical" evidence="12">
    <location>
        <begin position="214"/>
        <end position="232"/>
    </location>
</feature>
<evidence type="ECO:0000256" key="9">
    <source>
        <dbReference type="ARBA" id="ARBA00023136"/>
    </source>
</evidence>
<dbReference type="GO" id="GO:0016653">
    <property type="term" value="F:oxidoreductase activity, acting on NAD(P)H, heme protein as acceptor"/>
    <property type="evidence" value="ECO:0007669"/>
    <property type="project" value="TreeGrafter"/>
</dbReference>
<evidence type="ECO:0000313" key="13">
    <source>
        <dbReference type="EMBL" id="KAF9468898.1"/>
    </source>
</evidence>